<dbReference type="PANTHER" id="PTHR12526:SF510">
    <property type="entry name" value="D-INOSITOL 3-PHOSPHATE GLYCOSYLTRANSFERASE"/>
    <property type="match status" value="1"/>
</dbReference>
<organism evidence="4 5">
    <name type="scientific">Pseudonocardia oceani</name>
    <dbReference type="NCBI Taxonomy" id="2792013"/>
    <lineage>
        <taxon>Bacteria</taxon>
        <taxon>Bacillati</taxon>
        <taxon>Actinomycetota</taxon>
        <taxon>Actinomycetes</taxon>
        <taxon>Pseudonocardiales</taxon>
        <taxon>Pseudonocardiaceae</taxon>
        <taxon>Pseudonocardia</taxon>
    </lineage>
</organism>
<dbReference type="PANTHER" id="PTHR12526">
    <property type="entry name" value="GLYCOSYLTRANSFERASE"/>
    <property type="match status" value="1"/>
</dbReference>
<comment type="caution">
    <text evidence="4">The sequence shown here is derived from an EMBL/GenBank/DDBJ whole genome shotgun (WGS) entry which is preliminary data.</text>
</comment>
<gene>
    <name evidence="4" type="ORF">I4I82_07290</name>
</gene>
<keyword evidence="5" id="KW-1185">Reference proteome</keyword>
<protein>
    <submittedName>
        <fullName evidence="4">Glycosyltransferase</fullName>
    </submittedName>
</protein>
<keyword evidence="1" id="KW-0328">Glycosyltransferase</keyword>
<accession>A0ABS6U5L0</accession>
<sequence length="394" mass="41642">MTKATYDLFVSHSSLTVGAERSILALAEASHRQGNRVEVVLPRPGPLEPLLKASIPRVVIHHSPMQWWMGVDHTGLRGLLKLIQSALHVLPWLRLLKRLSPDRMIVGSTVVPAPVVAGRLSGIPVVTLLSESIATNPTLKSVLPKQLIIKILKGCSSVTVAVSEFVAAQFHGASMIEPPAIGDLPAVAPPSVRRGTTPRIVMLGTLSKEKGQLDAVQAVAMARREGVDVTLELYGGSTPTTLAELTARIHDLGMDDSIFHRGETDEPLQVLRDANVSLVCSRNEAYGRVTAESLLVGTPVIGYALGGTKEIIASGGGLLVDAHPSALAAAISEFVVNPDLGRALSQAGAERMKSGVGFGDAARAISLIAAAMPRRANGSPRARSRELASRHPAR</sequence>
<dbReference type="InterPro" id="IPR001296">
    <property type="entry name" value="Glyco_trans_1"/>
</dbReference>
<name>A0ABS6U5L0_9PSEU</name>
<dbReference type="RefSeq" id="WP_218595553.1">
    <property type="nucleotide sequence ID" value="NZ_JADQDE010000056.1"/>
</dbReference>
<evidence type="ECO:0000256" key="1">
    <source>
        <dbReference type="ARBA" id="ARBA00022676"/>
    </source>
</evidence>
<reference evidence="4 5" key="1">
    <citation type="submission" date="2020-11" db="EMBL/GenBank/DDBJ databases">
        <title>Pseudonocardia abyssalis sp. nov. and Pseudonocardia oceani sp. nov., description and phylogenomic analysis of two novel actinomycetes isolated from the deep Southern Ocean.</title>
        <authorList>
            <person name="Parra J."/>
        </authorList>
    </citation>
    <scope>NUCLEOTIDE SEQUENCE [LARGE SCALE GENOMIC DNA]</scope>
    <source>
        <strain evidence="5">KRD185</strain>
    </source>
</reference>
<keyword evidence="2" id="KW-0808">Transferase</keyword>
<evidence type="ECO:0000259" key="3">
    <source>
        <dbReference type="Pfam" id="PF00534"/>
    </source>
</evidence>
<evidence type="ECO:0000313" key="4">
    <source>
        <dbReference type="EMBL" id="MBW0127486.1"/>
    </source>
</evidence>
<dbReference type="Pfam" id="PF00534">
    <property type="entry name" value="Glycos_transf_1"/>
    <property type="match status" value="1"/>
</dbReference>
<dbReference type="EMBL" id="JADQDF010000001">
    <property type="protein sequence ID" value="MBW0127486.1"/>
    <property type="molecule type" value="Genomic_DNA"/>
</dbReference>
<feature type="domain" description="Glycosyl transferase family 1" evidence="3">
    <location>
        <begin position="193"/>
        <end position="350"/>
    </location>
</feature>
<evidence type="ECO:0000313" key="5">
    <source>
        <dbReference type="Proteomes" id="UP000694300"/>
    </source>
</evidence>
<evidence type="ECO:0000256" key="2">
    <source>
        <dbReference type="ARBA" id="ARBA00022679"/>
    </source>
</evidence>
<proteinExistence type="predicted"/>
<dbReference type="Proteomes" id="UP000694300">
    <property type="component" value="Unassembled WGS sequence"/>
</dbReference>